<sequence>MMLHLLSLRYTASEREAEPYVPAHVAFLERHHGDGTFLVSGQTVPPFEGGAIVAAGVDREAAERLTAEDPFVVAGVAAYTITTIDPGRVHPALAAVLAVDPGRVRASG</sequence>
<evidence type="ECO:0000313" key="3">
    <source>
        <dbReference type="EMBL" id="GLY88664.1"/>
    </source>
</evidence>
<dbReference type="AlphaFoldDB" id="A0A9W6S7U7"/>
<dbReference type="InterPro" id="IPR005545">
    <property type="entry name" value="YCII"/>
</dbReference>
<evidence type="ECO:0000313" key="4">
    <source>
        <dbReference type="Proteomes" id="UP001165074"/>
    </source>
</evidence>
<protein>
    <recommendedName>
        <fullName evidence="2">YCII-related domain-containing protein</fullName>
    </recommendedName>
</protein>
<dbReference type="Gene3D" id="3.30.70.1060">
    <property type="entry name" value="Dimeric alpha+beta barrel"/>
    <property type="match status" value="1"/>
</dbReference>
<evidence type="ECO:0000256" key="1">
    <source>
        <dbReference type="ARBA" id="ARBA00007689"/>
    </source>
</evidence>
<gene>
    <name evidence="3" type="ORF">Airi02_065930</name>
</gene>
<feature type="domain" description="YCII-related" evidence="2">
    <location>
        <begin position="5"/>
        <end position="82"/>
    </location>
</feature>
<comment type="caution">
    <text evidence="3">The sequence shown here is derived from an EMBL/GenBank/DDBJ whole genome shotgun (WGS) entry which is preliminary data.</text>
</comment>
<organism evidence="3 4">
    <name type="scientific">Actinoallomurus iriomotensis</name>
    <dbReference type="NCBI Taxonomy" id="478107"/>
    <lineage>
        <taxon>Bacteria</taxon>
        <taxon>Bacillati</taxon>
        <taxon>Actinomycetota</taxon>
        <taxon>Actinomycetes</taxon>
        <taxon>Streptosporangiales</taxon>
        <taxon>Thermomonosporaceae</taxon>
        <taxon>Actinoallomurus</taxon>
    </lineage>
</organism>
<dbReference type="Proteomes" id="UP001165074">
    <property type="component" value="Unassembled WGS sequence"/>
</dbReference>
<dbReference type="SUPFAM" id="SSF54909">
    <property type="entry name" value="Dimeric alpha+beta barrel"/>
    <property type="match status" value="1"/>
</dbReference>
<proteinExistence type="inferred from homology"/>
<evidence type="ECO:0000259" key="2">
    <source>
        <dbReference type="Pfam" id="PF03795"/>
    </source>
</evidence>
<name>A0A9W6S7U7_9ACTN</name>
<dbReference type="InterPro" id="IPR011008">
    <property type="entry name" value="Dimeric_a/b-barrel"/>
</dbReference>
<reference evidence="3" key="1">
    <citation type="submission" date="2023-03" db="EMBL/GenBank/DDBJ databases">
        <title>Actinoallomurus iriomotensis NBRC 103684.</title>
        <authorList>
            <person name="Ichikawa N."/>
            <person name="Sato H."/>
            <person name="Tonouchi N."/>
        </authorList>
    </citation>
    <scope>NUCLEOTIDE SEQUENCE</scope>
    <source>
        <strain evidence="3">NBRC 103684</strain>
    </source>
</reference>
<dbReference type="PANTHER" id="PTHR37828">
    <property type="entry name" value="GSR2449 PROTEIN"/>
    <property type="match status" value="1"/>
</dbReference>
<dbReference type="EMBL" id="BSTK01000011">
    <property type="protein sequence ID" value="GLY88664.1"/>
    <property type="molecule type" value="Genomic_DNA"/>
</dbReference>
<comment type="similarity">
    <text evidence="1">Belongs to the YciI family.</text>
</comment>
<dbReference type="PANTHER" id="PTHR37828:SF1">
    <property type="entry name" value="YCII-RELATED DOMAIN-CONTAINING PROTEIN"/>
    <property type="match status" value="1"/>
</dbReference>
<keyword evidence="4" id="KW-1185">Reference proteome</keyword>
<accession>A0A9W6S7U7</accession>
<dbReference type="Pfam" id="PF03795">
    <property type="entry name" value="YCII"/>
    <property type="match status" value="1"/>
</dbReference>